<organism evidence="5 6">
    <name type="scientific">Cellulosimicrobium arenosum</name>
    <dbReference type="NCBI Taxonomy" id="2708133"/>
    <lineage>
        <taxon>Bacteria</taxon>
        <taxon>Bacillati</taxon>
        <taxon>Actinomycetota</taxon>
        <taxon>Actinomycetes</taxon>
        <taxon>Micrococcales</taxon>
        <taxon>Promicromonosporaceae</taxon>
        <taxon>Cellulosimicrobium</taxon>
    </lineage>
</organism>
<feature type="domain" description="4'-phosphopantetheinyl transferase" evidence="4">
    <location>
        <begin position="151"/>
        <end position="215"/>
    </location>
</feature>
<dbReference type="SUPFAM" id="SSF56214">
    <property type="entry name" value="4'-phosphopantetheinyl transferase"/>
    <property type="match status" value="2"/>
</dbReference>
<dbReference type="GO" id="GO:0000287">
    <property type="term" value="F:magnesium ion binding"/>
    <property type="evidence" value="ECO:0007669"/>
    <property type="project" value="InterPro"/>
</dbReference>
<evidence type="ECO:0000259" key="4">
    <source>
        <dbReference type="Pfam" id="PF01648"/>
    </source>
</evidence>
<dbReference type="GO" id="GO:0005829">
    <property type="term" value="C:cytosol"/>
    <property type="evidence" value="ECO:0007669"/>
    <property type="project" value="TreeGrafter"/>
</dbReference>
<reference evidence="5" key="1">
    <citation type="journal article" date="2018" name="Curr. Microbiol.">
        <title>Cellulosimicrobium arenosum sp. nov., Isolated from Marine Sediment Sand.</title>
        <authorList>
            <person name="Oh M."/>
            <person name="Kim J.H."/>
            <person name="Yoon J.H."/>
            <person name="Schumann P."/>
            <person name="Kim W."/>
        </authorList>
    </citation>
    <scope>NUCLEOTIDE SEQUENCE</scope>
    <source>
        <strain evidence="5">KCTC 49039</strain>
    </source>
</reference>
<dbReference type="Proteomes" id="UP000610846">
    <property type="component" value="Unassembled WGS sequence"/>
</dbReference>
<dbReference type="Gene3D" id="3.90.470.20">
    <property type="entry name" value="4'-phosphopantetheinyl transferase domain"/>
    <property type="match status" value="1"/>
</dbReference>
<comment type="caution">
    <text evidence="5">The sequence shown here is derived from an EMBL/GenBank/DDBJ whole genome shotgun (WGS) entry which is preliminary data.</text>
</comment>
<evidence type="ECO:0000313" key="6">
    <source>
        <dbReference type="Proteomes" id="UP000610846"/>
    </source>
</evidence>
<feature type="compositionally biased region" description="Basic and acidic residues" evidence="3">
    <location>
        <begin position="172"/>
        <end position="188"/>
    </location>
</feature>
<dbReference type="PANTHER" id="PTHR12215:SF10">
    <property type="entry name" value="L-AMINOADIPATE-SEMIALDEHYDE DEHYDROGENASE-PHOSPHOPANTETHEINYL TRANSFERASE"/>
    <property type="match status" value="1"/>
</dbReference>
<dbReference type="GO" id="GO:0019878">
    <property type="term" value="P:lysine biosynthetic process via aminoadipic acid"/>
    <property type="evidence" value="ECO:0007669"/>
    <property type="project" value="TreeGrafter"/>
</dbReference>
<protein>
    <submittedName>
        <fullName evidence="5">4'-phosphopantetheinyl transferase superfamily protein</fullName>
    </submittedName>
</protein>
<evidence type="ECO:0000256" key="3">
    <source>
        <dbReference type="SAM" id="MobiDB-lite"/>
    </source>
</evidence>
<evidence type="ECO:0000313" key="5">
    <source>
        <dbReference type="EMBL" id="MBD8080454.1"/>
    </source>
</evidence>
<evidence type="ECO:0000256" key="2">
    <source>
        <dbReference type="ARBA" id="ARBA00022679"/>
    </source>
</evidence>
<proteinExistence type="inferred from homology"/>
<keyword evidence="6" id="KW-1185">Reference proteome</keyword>
<feature type="region of interest" description="Disordered" evidence="3">
    <location>
        <begin position="166"/>
        <end position="189"/>
    </location>
</feature>
<dbReference type="Pfam" id="PF01648">
    <property type="entry name" value="ACPS"/>
    <property type="match status" value="1"/>
</dbReference>
<keyword evidence="2 5" id="KW-0808">Transferase</keyword>
<dbReference type="GO" id="GO:0008897">
    <property type="term" value="F:holo-[acyl-carrier-protein] synthase activity"/>
    <property type="evidence" value="ECO:0007669"/>
    <property type="project" value="InterPro"/>
</dbReference>
<gene>
    <name evidence="5" type="ORF">IF651_15480</name>
</gene>
<accession>A0A927J1Z6</accession>
<dbReference type="PANTHER" id="PTHR12215">
    <property type="entry name" value="PHOSPHOPANTETHEINE TRANSFERASE"/>
    <property type="match status" value="1"/>
</dbReference>
<dbReference type="InterPro" id="IPR008278">
    <property type="entry name" value="4-PPantetheinyl_Trfase_dom"/>
</dbReference>
<dbReference type="RefSeq" id="WP_191830032.1">
    <property type="nucleotide sequence ID" value="NZ_JACYHB010000015.1"/>
</dbReference>
<name>A0A927J1Z6_9MICO</name>
<dbReference type="InterPro" id="IPR037143">
    <property type="entry name" value="4-PPantetheinyl_Trfase_dom_sf"/>
</dbReference>
<feature type="region of interest" description="Disordered" evidence="3">
    <location>
        <begin position="213"/>
        <end position="232"/>
    </location>
</feature>
<dbReference type="AlphaFoldDB" id="A0A927J1Z6"/>
<evidence type="ECO:0000256" key="1">
    <source>
        <dbReference type="ARBA" id="ARBA00010990"/>
    </source>
</evidence>
<dbReference type="EMBL" id="JACYHB010000015">
    <property type="protein sequence ID" value="MBD8080454.1"/>
    <property type="molecule type" value="Genomic_DNA"/>
</dbReference>
<feature type="compositionally biased region" description="Low complexity" evidence="3">
    <location>
        <begin position="219"/>
        <end position="230"/>
    </location>
</feature>
<reference evidence="5" key="2">
    <citation type="submission" date="2020-09" db="EMBL/GenBank/DDBJ databases">
        <authorList>
            <person name="Yu Y."/>
        </authorList>
    </citation>
    <scope>NUCLEOTIDE SEQUENCE</scope>
    <source>
        <strain evidence="5">KCTC 49039</strain>
    </source>
</reference>
<sequence length="256" mass="27147">MNLARTRADVAALPGLRRAALAAVSESPAVARAHPAPSATSVPDVWWGSVVHCERWALPLAADVLDAEERDRAARLVHELDRTTYTVSHVVLRLLLAHERPDLDPAGLVLDRAPCPSCSGPHGRPVLVGGPEFSLSHTRGAFAVAIAASEVGVDIERAHDPAVAQEVAGSLHPRERDEITARPPEERPGAFARTWTRKESYLKALGTGVSRDLAADDVGAGPSPRSPGAGWMLADLALPPPFTGATTWRAAPLEAR</sequence>
<comment type="similarity">
    <text evidence="1">Belongs to the P-Pant transferase superfamily. Gsp/Sfp/HetI/AcpT family.</text>
</comment>
<dbReference type="InterPro" id="IPR050559">
    <property type="entry name" value="P-Pant_transferase_sf"/>
</dbReference>